<evidence type="ECO:0000313" key="2">
    <source>
        <dbReference type="EMBL" id="CAF9939058.1"/>
    </source>
</evidence>
<feature type="transmembrane region" description="Helical" evidence="1">
    <location>
        <begin position="135"/>
        <end position="154"/>
    </location>
</feature>
<comment type="caution">
    <text evidence="2">The sequence shown here is derived from an EMBL/GenBank/DDBJ whole genome shotgun (WGS) entry which is preliminary data.</text>
</comment>
<feature type="transmembrane region" description="Helical" evidence="1">
    <location>
        <begin position="66"/>
        <end position="85"/>
    </location>
</feature>
<feature type="transmembrane region" description="Helical" evidence="1">
    <location>
        <begin position="25"/>
        <end position="42"/>
    </location>
</feature>
<sequence>MNRAGKFLQDGSKTLGKFLRDSSKTLCRALGLNVIFSFFVFLRHKMVGKGYTEPTKVAIRRSRTTALLRALIHIVPVGVALWEIVLNWNTYFVGYAVYNQAYYQFGAKVHEIAIEASLSAVIFSYVRYELMLGDGIPFGALFSGLQISQASYLWSMEFWGTISSRTISSKSKLRLLAVVTASIFLAAVTGPSSAILLVPRLDYWPAGSTNILGNVTSDDLWPSRTNASDVPKQCSNGNISDIYEFTCPSHGWEAVQDYIYKTVNSLDPQFLAVVGAVSGPSWVEVTGHGSQRRLTFGAEYTTEDNYKGGPSLVSATTQQSLIADVLTETGDLWVWAVSNVSTSGHGNILQRQDTVHAIDNAYYQPYTISVCATDAISGPHDDSAVAFPVPPGVASSMLNQADNNDSILDIPSFVYSNITKEQILSTPGSLEEIRLKWVELPQDPFNGSAIGASAPLSNETPQAENVADSSVCLFDLPLFPEKQIIVTEAWANYLNPFIPAVNTTVIDALLSTNLPVRELTFNQQIITAEWALAGLLANGLASIGATGTLQGSIKTVMNTDGSSEWDGDYWFSGKGDMFIVDPEESKDWVKLRVDSTVNGYAYNIHGASPKVAITFLLAYCIIALSHVLYAGITGISSTCWDSIGEVTALAMNSTPTTLLKNTCAGIMGLNIFMLPVRVLAIRDSEGDGEHLELVLGDVGEKAKNARGTPIKPDRVYGTLPKMAKVEKSE</sequence>
<keyword evidence="1" id="KW-1133">Transmembrane helix</keyword>
<proteinExistence type="predicted"/>
<keyword evidence="1" id="KW-0812">Transmembrane</keyword>
<accession>A0A8H3J1R7</accession>
<name>A0A8H3J1R7_9LECA</name>
<gene>
    <name evidence="2" type="ORF">IMSHALPRED_001190</name>
</gene>
<keyword evidence="3" id="KW-1185">Reference proteome</keyword>
<keyword evidence="1" id="KW-0472">Membrane</keyword>
<evidence type="ECO:0000256" key="1">
    <source>
        <dbReference type="SAM" id="Phobius"/>
    </source>
</evidence>
<feature type="transmembrane region" description="Helical" evidence="1">
    <location>
        <begin position="175"/>
        <end position="198"/>
    </location>
</feature>
<dbReference type="OrthoDB" id="5342924at2759"/>
<protein>
    <submittedName>
        <fullName evidence="2">Uncharacterized protein</fullName>
    </submittedName>
</protein>
<dbReference type="EMBL" id="CAJPDT010000114">
    <property type="protein sequence ID" value="CAF9939058.1"/>
    <property type="molecule type" value="Genomic_DNA"/>
</dbReference>
<dbReference type="AlphaFoldDB" id="A0A8H3J1R7"/>
<organism evidence="2 3">
    <name type="scientific">Imshaugia aleurites</name>
    <dbReference type="NCBI Taxonomy" id="172621"/>
    <lineage>
        <taxon>Eukaryota</taxon>
        <taxon>Fungi</taxon>
        <taxon>Dikarya</taxon>
        <taxon>Ascomycota</taxon>
        <taxon>Pezizomycotina</taxon>
        <taxon>Lecanoromycetes</taxon>
        <taxon>OSLEUM clade</taxon>
        <taxon>Lecanoromycetidae</taxon>
        <taxon>Lecanorales</taxon>
        <taxon>Lecanorineae</taxon>
        <taxon>Parmeliaceae</taxon>
        <taxon>Imshaugia</taxon>
    </lineage>
</organism>
<evidence type="ECO:0000313" key="3">
    <source>
        <dbReference type="Proteomes" id="UP000664534"/>
    </source>
</evidence>
<dbReference type="Proteomes" id="UP000664534">
    <property type="component" value="Unassembled WGS sequence"/>
</dbReference>
<reference evidence="2" key="1">
    <citation type="submission" date="2021-03" db="EMBL/GenBank/DDBJ databases">
        <authorList>
            <person name="Tagirdzhanova G."/>
        </authorList>
    </citation>
    <scope>NUCLEOTIDE SEQUENCE</scope>
</reference>